<dbReference type="SUPFAM" id="SSF47384">
    <property type="entry name" value="Homodimeric domain of signal transducing histidine kinase"/>
    <property type="match status" value="1"/>
</dbReference>
<dbReference type="Pfam" id="PF13188">
    <property type="entry name" value="PAS_8"/>
    <property type="match status" value="1"/>
</dbReference>
<dbReference type="Pfam" id="PF00512">
    <property type="entry name" value="HisKA"/>
    <property type="match status" value="1"/>
</dbReference>
<dbReference type="InterPro" id="IPR036097">
    <property type="entry name" value="HisK_dim/P_sf"/>
</dbReference>
<dbReference type="CDD" id="cd00130">
    <property type="entry name" value="PAS"/>
    <property type="match status" value="1"/>
</dbReference>
<dbReference type="Gene3D" id="3.30.450.20">
    <property type="entry name" value="PAS domain"/>
    <property type="match status" value="2"/>
</dbReference>
<evidence type="ECO:0000256" key="3">
    <source>
        <dbReference type="ARBA" id="ARBA00022553"/>
    </source>
</evidence>
<keyword evidence="3 9" id="KW-0597">Phosphoprotein</keyword>
<dbReference type="PROSITE" id="PS50112">
    <property type="entry name" value="PAS"/>
    <property type="match status" value="1"/>
</dbReference>
<dbReference type="GO" id="GO:0006355">
    <property type="term" value="P:regulation of DNA-templated transcription"/>
    <property type="evidence" value="ECO:0007669"/>
    <property type="project" value="InterPro"/>
</dbReference>
<evidence type="ECO:0000259" key="12">
    <source>
        <dbReference type="PROSITE" id="PS50110"/>
    </source>
</evidence>
<keyword evidence="5" id="KW-0547">Nucleotide-binding</keyword>
<feature type="domain" description="PAS" evidence="13">
    <location>
        <begin position="68"/>
        <end position="138"/>
    </location>
</feature>
<dbReference type="EC" id="2.7.13.3" evidence="2"/>
<dbReference type="SUPFAM" id="SSF55874">
    <property type="entry name" value="ATPase domain of HSP90 chaperone/DNA topoisomerase II/histidine kinase"/>
    <property type="match status" value="1"/>
</dbReference>
<dbReference type="PRINTS" id="PR00344">
    <property type="entry name" value="BCTRLSENSOR"/>
</dbReference>
<keyword evidence="8" id="KW-0902">Two-component regulatory system</keyword>
<feature type="modified residue" description="4-aspartylphosphate" evidence="9">
    <location>
        <position position="623"/>
    </location>
</feature>
<evidence type="ECO:0000256" key="4">
    <source>
        <dbReference type="ARBA" id="ARBA00022679"/>
    </source>
</evidence>
<keyword evidence="6" id="KW-0418">Kinase</keyword>
<dbReference type="InterPro" id="IPR011006">
    <property type="entry name" value="CheY-like_superfamily"/>
</dbReference>
<evidence type="ECO:0000259" key="13">
    <source>
        <dbReference type="PROSITE" id="PS50112"/>
    </source>
</evidence>
<proteinExistence type="predicted"/>
<dbReference type="SMART" id="SM00388">
    <property type="entry name" value="HisKA"/>
    <property type="match status" value="1"/>
</dbReference>
<feature type="domain" description="PAC" evidence="14">
    <location>
        <begin position="141"/>
        <end position="193"/>
    </location>
</feature>
<dbReference type="OrthoDB" id="5487437at2"/>
<evidence type="ECO:0000259" key="14">
    <source>
        <dbReference type="PROSITE" id="PS50113"/>
    </source>
</evidence>
<dbReference type="SMART" id="SM00091">
    <property type="entry name" value="PAS"/>
    <property type="match status" value="2"/>
</dbReference>
<dbReference type="EMBL" id="FRFE01000008">
    <property type="protein sequence ID" value="SHO47741.1"/>
    <property type="molecule type" value="Genomic_DNA"/>
</dbReference>
<sequence>MPFTYSNTDFAQLRDRAEKWLKQNGDQSLPKLQIDDVMQLNKELQTHVIELELQNEDLRLAQSDLVRSQKRYACLYNFAPAGYLTIKQTGLICEANFTIAEMLGLTRHELLGYPFFRLIHDKDQKTYQTFRKMLMISSKKQRCELRVFKADGSLLHVLLEGKINLDIDGNSEDFRATIIDISDRKVLETRLLQSRDEWCATFDAMDDGVVLLDEHCQVLRANRAAQTLLEQGLDPGEGALCHKILYGSDGHCCNCPGTSPDSEEIPATATTTLDKSGKTLLISCSSLAAESRTPARVILVIKDITIQKQIERELLQSQKMEALGTLAGGIAHDFNNILTAILGYADIVCATKSVPEESRNHAQEIVQAAHRAKELIRQIRSFSHKEQLTKSPLDISPVIKEAMKLMRASIPVSVAIRENVAPDCGLVLANPINIHQIIVNLCTNAVHAMGEKRGVLTISLRKALPPTEFIPNLQDAGRAYVELQVTDTGCGIEQDAIHHIFEPYFTTKNFELGSGIGLAVVKSIVSNCGGFIHVESEPDSGTTFRVYLPIILDASANDTPVRKTDAPRGNERILVVDDETSIVNLYALALNQLGYTVIGHTSSEEALQCFQKAPHDYDLVITDYSMPQLSGLDLTSKLLELRPELPVLICTGYQAKMSRQEMLKLGVAQVLTKPISRMMLAETIREIFDEKK</sequence>
<dbReference type="InterPro" id="IPR000700">
    <property type="entry name" value="PAS-assoc_C"/>
</dbReference>
<dbReference type="InterPro" id="IPR036890">
    <property type="entry name" value="HATPase_C_sf"/>
</dbReference>
<feature type="domain" description="Response regulatory" evidence="12">
    <location>
        <begin position="572"/>
        <end position="688"/>
    </location>
</feature>
<dbReference type="InterPro" id="IPR000014">
    <property type="entry name" value="PAS"/>
</dbReference>
<organism evidence="15 16">
    <name type="scientific">Desulfopila aestuarii DSM 18488</name>
    <dbReference type="NCBI Taxonomy" id="1121416"/>
    <lineage>
        <taxon>Bacteria</taxon>
        <taxon>Pseudomonadati</taxon>
        <taxon>Thermodesulfobacteriota</taxon>
        <taxon>Desulfobulbia</taxon>
        <taxon>Desulfobulbales</taxon>
        <taxon>Desulfocapsaceae</taxon>
        <taxon>Desulfopila</taxon>
    </lineage>
</organism>
<dbReference type="RefSeq" id="WP_073613260.1">
    <property type="nucleotide sequence ID" value="NZ_FRFE01000008.1"/>
</dbReference>
<dbReference type="GO" id="GO:0000155">
    <property type="term" value="F:phosphorelay sensor kinase activity"/>
    <property type="evidence" value="ECO:0007669"/>
    <property type="project" value="InterPro"/>
</dbReference>
<evidence type="ECO:0000256" key="7">
    <source>
        <dbReference type="ARBA" id="ARBA00022840"/>
    </source>
</evidence>
<dbReference type="SMART" id="SM00448">
    <property type="entry name" value="REC"/>
    <property type="match status" value="1"/>
</dbReference>
<dbReference type="PROSITE" id="PS50113">
    <property type="entry name" value="PAC"/>
    <property type="match status" value="1"/>
</dbReference>
<dbReference type="Pfam" id="PF02518">
    <property type="entry name" value="HATPase_c"/>
    <property type="match status" value="1"/>
</dbReference>
<dbReference type="SMART" id="SM00086">
    <property type="entry name" value="PAC"/>
    <property type="match status" value="1"/>
</dbReference>
<evidence type="ECO:0000313" key="15">
    <source>
        <dbReference type="EMBL" id="SHO47741.1"/>
    </source>
</evidence>
<feature type="domain" description="Histidine kinase" evidence="11">
    <location>
        <begin position="329"/>
        <end position="552"/>
    </location>
</feature>
<dbReference type="CDD" id="cd00156">
    <property type="entry name" value="REC"/>
    <property type="match status" value="1"/>
</dbReference>
<dbReference type="InterPro" id="IPR005467">
    <property type="entry name" value="His_kinase_dom"/>
</dbReference>
<dbReference type="Proteomes" id="UP000184603">
    <property type="component" value="Unassembled WGS sequence"/>
</dbReference>
<accession>A0A1M7Y5V0</accession>
<dbReference type="NCBIfam" id="TIGR00229">
    <property type="entry name" value="sensory_box"/>
    <property type="match status" value="1"/>
</dbReference>
<evidence type="ECO:0000256" key="9">
    <source>
        <dbReference type="PROSITE-ProRule" id="PRU00169"/>
    </source>
</evidence>
<evidence type="ECO:0000256" key="5">
    <source>
        <dbReference type="ARBA" id="ARBA00022741"/>
    </source>
</evidence>
<evidence type="ECO:0000256" key="6">
    <source>
        <dbReference type="ARBA" id="ARBA00022777"/>
    </source>
</evidence>
<keyword evidence="16" id="KW-1185">Reference proteome</keyword>
<dbReference type="Gene3D" id="1.10.287.130">
    <property type="match status" value="1"/>
</dbReference>
<dbReference type="STRING" id="1121416.SAMN02745220_01947"/>
<dbReference type="SUPFAM" id="SSF55785">
    <property type="entry name" value="PYP-like sensor domain (PAS domain)"/>
    <property type="match status" value="2"/>
</dbReference>
<dbReference type="Gene3D" id="3.30.565.10">
    <property type="entry name" value="Histidine kinase-like ATPase, C-terminal domain"/>
    <property type="match status" value="1"/>
</dbReference>
<dbReference type="PANTHER" id="PTHR43065">
    <property type="entry name" value="SENSOR HISTIDINE KINASE"/>
    <property type="match status" value="1"/>
</dbReference>
<gene>
    <name evidence="15" type="ORF">SAMN02745220_01947</name>
</gene>
<dbReference type="InterPro" id="IPR013767">
    <property type="entry name" value="PAS_fold"/>
</dbReference>
<dbReference type="InterPro" id="IPR004358">
    <property type="entry name" value="Sig_transdc_His_kin-like_C"/>
</dbReference>
<evidence type="ECO:0000256" key="8">
    <source>
        <dbReference type="ARBA" id="ARBA00023012"/>
    </source>
</evidence>
<dbReference type="GO" id="GO:0005524">
    <property type="term" value="F:ATP binding"/>
    <property type="evidence" value="ECO:0007669"/>
    <property type="project" value="UniProtKB-KW"/>
</dbReference>
<dbReference type="Gene3D" id="3.40.50.2300">
    <property type="match status" value="1"/>
</dbReference>
<evidence type="ECO:0000313" key="16">
    <source>
        <dbReference type="Proteomes" id="UP000184603"/>
    </source>
</evidence>
<keyword evidence="7" id="KW-0067">ATP-binding</keyword>
<keyword evidence="10" id="KW-0175">Coiled coil</keyword>
<dbReference type="SUPFAM" id="SSF52172">
    <property type="entry name" value="CheY-like"/>
    <property type="match status" value="1"/>
</dbReference>
<dbReference type="InterPro" id="IPR001789">
    <property type="entry name" value="Sig_transdc_resp-reg_receiver"/>
</dbReference>
<evidence type="ECO:0000256" key="10">
    <source>
        <dbReference type="SAM" id="Coils"/>
    </source>
</evidence>
<dbReference type="AlphaFoldDB" id="A0A1M7Y5V0"/>
<reference evidence="15 16" key="1">
    <citation type="submission" date="2016-12" db="EMBL/GenBank/DDBJ databases">
        <authorList>
            <person name="Song W.-J."/>
            <person name="Kurnit D.M."/>
        </authorList>
    </citation>
    <scope>NUCLEOTIDE SEQUENCE [LARGE SCALE GENOMIC DNA]</scope>
    <source>
        <strain evidence="15 16">DSM 18488</strain>
    </source>
</reference>
<protein>
    <recommendedName>
        <fullName evidence="2">histidine kinase</fullName>
        <ecNumber evidence="2">2.7.13.3</ecNumber>
    </recommendedName>
</protein>
<evidence type="ECO:0000259" key="11">
    <source>
        <dbReference type="PROSITE" id="PS50109"/>
    </source>
</evidence>
<dbReference type="Pfam" id="PF00072">
    <property type="entry name" value="Response_reg"/>
    <property type="match status" value="1"/>
</dbReference>
<evidence type="ECO:0000256" key="2">
    <source>
        <dbReference type="ARBA" id="ARBA00012438"/>
    </source>
</evidence>
<dbReference type="PROSITE" id="PS50110">
    <property type="entry name" value="RESPONSE_REGULATORY"/>
    <property type="match status" value="1"/>
</dbReference>
<comment type="catalytic activity">
    <reaction evidence="1">
        <text>ATP + protein L-histidine = ADP + protein N-phospho-L-histidine.</text>
        <dbReference type="EC" id="2.7.13.3"/>
    </reaction>
</comment>
<feature type="coiled-coil region" evidence="10">
    <location>
        <begin position="34"/>
        <end position="61"/>
    </location>
</feature>
<dbReference type="InterPro" id="IPR003594">
    <property type="entry name" value="HATPase_dom"/>
</dbReference>
<dbReference type="SMART" id="SM00387">
    <property type="entry name" value="HATPase_c"/>
    <property type="match status" value="1"/>
</dbReference>
<dbReference type="PANTHER" id="PTHR43065:SF46">
    <property type="entry name" value="C4-DICARBOXYLATE TRANSPORT SENSOR PROTEIN DCTB"/>
    <property type="match status" value="1"/>
</dbReference>
<evidence type="ECO:0000256" key="1">
    <source>
        <dbReference type="ARBA" id="ARBA00000085"/>
    </source>
</evidence>
<dbReference type="InterPro" id="IPR035965">
    <property type="entry name" value="PAS-like_dom_sf"/>
</dbReference>
<dbReference type="PROSITE" id="PS50109">
    <property type="entry name" value="HIS_KIN"/>
    <property type="match status" value="1"/>
</dbReference>
<dbReference type="CDD" id="cd00082">
    <property type="entry name" value="HisKA"/>
    <property type="match status" value="1"/>
</dbReference>
<name>A0A1M7Y5V0_9BACT</name>
<keyword evidence="4" id="KW-0808">Transferase</keyword>
<dbReference type="InterPro" id="IPR001610">
    <property type="entry name" value="PAC"/>
</dbReference>
<dbReference type="Pfam" id="PF00989">
    <property type="entry name" value="PAS"/>
    <property type="match status" value="1"/>
</dbReference>
<dbReference type="InterPro" id="IPR003661">
    <property type="entry name" value="HisK_dim/P_dom"/>
</dbReference>